<name>A0A834TN99_9FABA</name>
<sequence>MVQFINEKGPKAGDKQASPRPGGKEAQKNKSRQINKEA</sequence>
<dbReference type="AlphaFoldDB" id="A0A834TN99"/>
<dbReference type="EMBL" id="JAAIUW010000006">
    <property type="protein sequence ID" value="KAF7825688.1"/>
    <property type="molecule type" value="Genomic_DNA"/>
</dbReference>
<evidence type="ECO:0000256" key="1">
    <source>
        <dbReference type="SAM" id="MobiDB-lite"/>
    </source>
</evidence>
<protein>
    <submittedName>
        <fullName evidence="2">Uncharacterized protein</fullName>
    </submittedName>
</protein>
<reference evidence="2" key="1">
    <citation type="submission" date="2020-09" db="EMBL/GenBank/DDBJ databases">
        <title>Genome-Enabled Discovery of Anthraquinone Biosynthesis in Senna tora.</title>
        <authorList>
            <person name="Kang S.-H."/>
            <person name="Pandey R.P."/>
            <person name="Lee C.-M."/>
            <person name="Sim J.-S."/>
            <person name="Jeong J.-T."/>
            <person name="Choi B.-S."/>
            <person name="Jung M."/>
            <person name="Ginzburg D."/>
            <person name="Zhao K."/>
            <person name="Won S.Y."/>
            <person name="Oh T.-J."/>
            <person name="Yu Y."/>
            <person name="Kim N.-H."/>
            <person name="Lee O.R."/>
            <person name="Lee T.-H."/>
            <person name="Bashyal P."/>
            <person name="Kim T.-S."/>
            <person name="Lee W.-H."/>
            <person name="Kawkins C."/>
            <person name="Kim C.-K."/>
            <person name="Kim J.S."/>
            <person name="Ahn B.O."/>
            <person name="Rhee S.Y."/>
            <person name="Sohng J.K."/>
        </authorList>
    </citation>
    <scope>NUCLEOTIDE SEQUENCE</scope>
    <source>
        <tissue evidence="2">Leaf</tissue>
    </source>
</reference>
<accession>A0A834TN99</accession>
<comment type="caution">
    <text evidence="2">The sequence shown here is derived from an EMBL/GenBank/DDBJ whole genome shotgun (WGS) entry which is preliminary data.</text>
</comment>
<keyword evidence="3" id="KW-1185">Reference proteome</keyword>
<dbReference type="Proteomes" id="UP000634136">
    <property type="component" value="Unassembled WGS sequence"/>
</dbReference>
<evidence type="ECO:0000313" key="2">
    <source>
        <dbReference type="EMBL" id="KAF7825688.1"/>
    </source>
</evidence>
<feature type="compositionally biased region" description="Basic and acidic residues" evidence="1">
    <location>
        <begin position="22"/>
        <end position="38"/>
    </location>
</feature>
<gene>
    <name evidence="2" type="ORF">G2W53_016852</name>
</gene>
<evidence type="ECO:0000313" key="3">
    <source>
        <dbReference type="Proteomes" id="UP000634136"/>
    </source>
</evidence>
<organism evidence="2 3">
    <name type="scientific">Senna tora</name>
    <dbReference type="NCBI Taxonomy" id="362788"/>
    <lineage>
        <taxon>Eukaryota</taxon>
        <taxon>Viridiplantae</taxon>
        <taxon>Streptophyta</taxon>
        <taxon>Embryophyta</taxon>
        <taxon>Tracheophyta</taxon>
        <taxon>Spermatophyta</taxon>
        <taxon>Magnoliopsida</taxon>
        <taxon>eudicotyledons</taxon>
        <taxon>Gunneridae</taxon>
        <taxon>Pentapetalae</taxon>
        <taxon>rosids</taxon>
        <taxon>fabids</taxon>
        <taxon>Fabales</taxon>
        <taxon>Fabaceae</taxon>
        <taxon>Caesalpinioideae</taxon>
        <taxon>Cassia clade</taxon>
        <taxon>Senna</taxon>
    </lineage>
</organism>
<feature type="region of interest" description="Disordered" evidence="1">
    <location>
        <begin position="1"/>
        <end position="38"/>
    </location>
</feature>
<proteinExistence type="predicted"/>